<keyword evidence="6" id="KW-1185">Reference proteome</keyword>
<dbReference type="Pfam" id="PF00132">
    <property type="entry name" value="Hexapep"/>
    <property type="match status" value="1"/>
</dbReference>
<protein>
    <recommendedName>
        <fullName evidence="7">Transferase hexapeptide (Six repeat-containing protein)</fullName>
    </recommendedName>
</protein>
<dbReference type="InterPro" id="IPR018357">
    <property type="entry name" value="Hexapep_transf_CS"/>
</dbReference>
<dbReference type="GO" id="GO:0016746">
    <property type="term" value="F:acyltransferase activity"/>
    <property type="evidence" value="ECO:0007669"/>
    <property type="project" value="UniProtKB-KW"/>
</dbReference>
<dbReference type="Gene3D" id="2.160.10.10">
    <property type="entry name" value="Hexapeptide repeat proteins"/>
    <property type="match status" value="1"/>
</dbReference>
<evidence type="ECO:0000256" key="1">
    <source>
        <dbReference type="ARBA" id="ARBA00007274"/>
    </source>
</evidence>
<dbReference type="SUPFAM" id="SSF51161">
    <property type="entry name" value="Trimeric LpxA-like enzymes"/>
    <property type="match status" value="1"/>
</dbReference>
<dbReference type="InterPro" id="IPR001451">
    <property type="entry name" value="Hexapep"/>
</dbReference>
<keyword evidence="4" id="KW-0012">Acyltransferase</keyword>
<evidence type="ECO:0000256" key="4">
    <source>
        <dbReference type="ARBA" id="ARBA00023315"/>
    </source>
</evidence>
<organism evidence="5 6">
    <name type="scientific">Acidiphilium rubrum</name>
    <dbReference type="NCBI Taxonomy" id="526"/>
    <lineage>
        <taxon>Bacteria</taxon>
        <taxon>Pseudomonadati</taxon>
        <taxon>Pseudomonadota</taxon>
        <taxon>Alphaproteobacteria</taxon>
        <taxon>Acetobacterales</taxon>
        <taxon>Acidocellaceae</taxon>
        <taxon>Acidiphilium</taxon>
    </lineage>
</organism>
<proteinExistence type="inferred from homology"/>
<comment type="similarity">
    <text evidence="1">Belongs to the transferase hexapeptide repeat family.</text>
</comment>
<dbReference type="PANTHER" id="PTHR43300:SF11">
    <property type="entry name" value="ACETYLTRANSFERASE RV3034C-RELATED"/>
    <property type="match status" value="1"/>
</dbReference>
<dbReference type="CDD" id="cd03349">
    <property type="entry name" value="LbH_XAT"/>
    <property type="match status" value="1"/>
</dbReference>
<evidence type="ECO:0000256" key="2">
    <source>
        <dbReference type="ARBA" id="ARBA00022679"/>
    </source>
</evidence>
<dbReference type="PANTHER" id="PTHR43300">
    <property type="entry name" value="ACETYLTRANSFERASE"/>
    <property type="match status" value="1"/>
</dbReference>
<evidence type="ECO:0000313" key="5">
    <source>
        <dbReference type="EMBL" id="SIQ61588.1"/>
    </source>
</evidence>
<gene>
    <name evidence="5" type="ORF">SAMN05421828_1074</name>
</gene>
<evidence type="ECO:0000256" key="3">
    <source>
        <dbReference type="ARBA" id="ARBA00022737"/>
    </source>
</evidence>
<keyword evidence="2" id="KW-0808">Transferase</keyword>
<reference evidence="5 6" key="1">
    <citation type="submission" date="2017-01" db="EMBL/GenBank/DDBJ databases">
        <authorList>
            <person name="Varghese N."/>
            <person name="Submissions S."/>
        </authorList>
    </citation>
    <scope>NUCLEOTIDE SEQUENCE [LARGE SCALE GENOMIC DNA]</scope>
    <source>
        <strain evidence="5 6">ATCC 35905</strain>
    </source>
</reference>
<evidence type="ECO:0008006" key="7">
    <source>
        <dbReference type="Google" id="ProtNLM"/>
    </source>
</evidence>
<dbReference type="EMBL" id="FTNE01000007">
    <property type="protein sequence ID" value="SIQ61588.1"/>
    <property type="molecule type" value="Genomic_DNA"/>
</dbReference>
<dbReference type="AlphaFoldDB" id="A0A8G2FDS2"/>
<dbReference type="Proteomes" id="UP000186308">
    <property type="component" value="Unassembled WGS sequence"/>
</dbReference>
<keyword evidence="3" id="KW-0677">Repeat</keyword>
<dbReference type="InterPro" id="IPR011004">
    <property type="entry name" value="Trimer_LpxA-like_sf"/>
</dbReference>
<dbReference type="PROSITE" id="PS00101">
    <property type="entry name" value="HEXAPEP_TRANSFERASES"/>
    <property type="match status" value="1"/>
</dbReference>
<sequence length="207" mass="22341">MNIGDDFRIGAFSYAVSGFYSGVTIGRYTSIGENVQVGRASHPLTWVSTSPFFYLREKIFDVGDGFSSAGPYHSYGAPDWQNAVSTQFKPISIGNDVYIGHGAMIMPGVTIGDGAVVAAMAVVTKNVPPYAIVGGNPARIIRMRHDPIIAAQLLFIRWWDYAPWQLQEVDFANPAGAIEGLKRVAESAPIYAPETVVVSALLAEPTE</sequence>
<comment type="caution">
    <text evidence="5">The sequence shown here is derived from an EMBL/GenBank/DDBJ whole genome shotgun (WGS) entry which is preliminary data.</text>
</comment>
<dbReference type="InterPro" id="IPR050179">
    <property type="entry name" value="Trans_hexapeptide_repeat"/>
</dbReference>
<accession>A0A8G2FDS2</accession>
<evidence type="ECO:0000313" key="6">
    <source>
        <dbReference type="Proteomes" id="UP000186308"/>
    </source>
</evidence>
<name>A0A8G2FDS2_ACIRU</name>